<evidence type="ECO:0000256" key="2">
    <source>
        <dbReference type="ARBA" id="ARBA00022679"/>
    </source>
</evidence>
<dbReference type="NCBIfam" id="TIGR00536">
    <property type="entry name" value="hemK_fam"/>
    <property type="match status" value="1"/>
</dbReference>
<feature type="binding site" evidence="5">
    <location>
        <position position="183"/>
    </location>
    <ligand>
        <name>S-adenosyl-L-methionine</name>
        <dbReference type="ChEBI" id="CHEBI:59789"/>
    </ligand>
</feature>
<proteinExistence type="inferred from homology"/>
<evidence type="ECO:0000259" key="7">
    <source>
        <dbReference type="Pfam" id="PF17827"/>
    </source>
</evidence>
<gene>
    <name evidence="5 8" type="primary">prmC</name>
    <name evidence="8" type="ORF">ACFQBM_04975</name>
</gene>
<feature type="domain" description="Methyltransferase small" evidence="6">
    <location>
        <begin position="95"/>
        <end position="189"/>
    </location>
</feature>
<dbReference type="HAMAP" id="MF_02126">
    <property type="entry name" value="RF_methyltr_PrmC"/>
    <property type="match status" value="1"/>
</dbReference>
<reference evidence="9" key="1">
    <citation type="journal article" date="2019" name="Int. J. Syst. Evol. Microbiol.">
        <title>The Global Catalogue of Microorganisms (GCM) 10K type strain sequencing project: providing services to taxonomists for standard genome sequencing and annotation.</title>
        <authorList>
            <consortium name="The Broad Institute Genomics Platform"/>
            <consortium name="The Broad Institute Genome Sequencing Center for Infectious Disease"/>
            <person name="Wu L."/>
            <person name="Ma J."/>
        </authorList>
    </citation>
    <scope>NUCLEOTIDE SEQUENCE [LARGE SCALE GENOMIC DNA]</scope>
    <source>
        <strain evidence="9">CGMCC 1.13718</strain>
    </source>
</reference>
<dbReference type="EC" id="2.1.1.297" evidence="5"/>
<evidence type="ECO:0000256" key="1">
    <source>
        <dbReference type="ARBA" id="ARBA00022603"/>
    </source>
</evidence>
<sequence length="275" mass="30328">MASVKENLSRSTELTASDSARLDTEILLGHILGRPRTWLYTWPEYELTETEQRQLDALLQRRINGEPVAHLTGEREFWSLSLKVNASTLIPRPETELLVETALALCPQEKLRALDLGTGSGAIALALASEKPGWQIVAAEKSADAATLAGENRRALGFENVQIVQSDWFTEIAPQKFDLIVSNPPYIDAADPHLGEGDVRFEPRSALVAQGEGLADIELIAREGIAYLEAGGWLLVEHGWQQAGAVREIFAAAGFNSIESRRDYTGWERITLGRR</sequence>
<dbReference type="Pfam" id="PF05175">
    <property type="entry name" value="MTS"/>
    <property type="match status" value="1"/>
</dbReference>
<organism evidence="8 9">
    <name type="scientific">Microbulbifer taiwanensis</name>
    <dbReference type="NCBI Taxonomy" id="986746"/>
    <lineage>
        <taxon>Bacteria</taxon>
        <taxon>Pseudomonadati</taxon>
        <taxon>Pseudomonadota</taxon>
        <taxon>Gammaproteobacteria</taxon>
        <taxon>Cellvibrionales</taxon>
        <taxon>Microbulbiferaceae</taxon>
        <taxon>Microbulbifer</taxon>
    </lineage>
</organism>
<dbReference type="InterPro" id="IPR007848">
    <property type="entry name" value="Small_mtfrase_dom"/>
</dbReference>
<keyword evidence="2 5" id="KW-0808">Transferase</keyword>
<dbReference type="CDD" id="cd02440">
    <property type="entry name" value="AdoMet_MTases"/>
    <property type="match status" value="1"/>
</dbReference>
<dbReference type="InterPro" id="IPR040758">
    <property type="entry name" value="PrmC_N"/>
</dbReference>
<dbReference type="InterPro" id="IPR029063">
    <property type="entry name" value="SAM-dependent_MTases_sf"/>
</dbReference>
<evidence type="ECO:0000256" key="4">
    <source>
        <dbReference type="ARBA" id="ARBA00048391"/>
    </source>
</evidence>
<evidence type="ECO:0000256" key="3">
    <source>
        <dbReference type="ARBA" id="ARBA00022691"/>
    </source>
</evidence>
<dbReference type="NCBIfam" id="TIGR03534">
    <property type="entry name" value="RF_mod_PrmC"/>
    <property type="match status" value="1"/>
</dbReference>
<dbReference type="RefSeq" id="WP_193192036.1">
    <property type="nucleotide sequence ID" value="NZ_JACZFR010000025.1"/>
</dbReference>
<dbReference type="InterPro" id="IPR004556">
    <property type="entry name" value="HemK-like"/>
</dbReference>
<comment type="function">
    <text evidence="5">Methylates the class 1 translation termination release factors RF1/PrfA and RF2/PrfB on the glutamine residue of the universally conserved GGQ motif.</text>
</comment>
<name>A0ABW1YJC5_9GAMM</name>
<keyword evidence="9" id="KW-1185">Reference proteome</keyword>
<dbReference type="InterPro" id="IPR050320">
    <property type="entry name" value="N5-glutamine_MTase"/>
</dbReference>
<evidence type="ECO:0000313" key="9">
    <source>
        <dbReference type="Proteomes" id="UP001596425"/>
    </source>
</evidence>
<keyword evidence="1 5" id="KW-0489">Methyltransferase</keyword>
<dbReference type="PANTHER" id="PTHR18895">
    <property type="entry name" value="HEMK METHYLTRANSFERASE"/>
    <property type="match status" value="1"/>
</dbReference>
<dbReference type="InterPro" id="IPR002052">
    <property type="entry name" value="DNA_methylase_N6_adenine_CS"/>
</dbReference>
<dbReference type="Gene3D" id="1.10.8.10">
    <property type="entry name" value="DNA helicase RuvA subunit, C-terminal domain"/>
    <property type="match status" value="1"/>
</dbReference>
<comment type="catalytic activity">
    <reaction evidence="4 5">
        <text>L-glutaminyl-[peptide chain release factor] + S-adenosyl-L-methionine = N(5)-methyl-L-glutaminyl-[peptide chain release factor] + S-adenosyl-L-homocysteine + H(+)</text>
        <dbReference type="Rhea" id="RHEA:42896"/>
        <dbReference type="Rhea" id="RHEA-COMP:10271"/>
        <dbReference type="Rhea" id="RHEA-COMP:10272"/>
        <dbReference type="ChEBI" id="CHEBI:15378"/>
        <dbReference type="ChEBI" id="CHEBI:30011"/>
        <dbReference type="ChEBI" id="CHEBI:57856"/>
        <dbReference type="ChEBI" id="CHEBI:59789"/>
        <dbReference type="ChEBI" id="CHEBI:61891"/>
        <dbReference type="EC" id="2.1.1.297"/>
    </reaction>
</comment>
<dbReference type="Proteomes" id="UP001596425">
    <property type="component" value="Unassembled WGS sequence"/>
</dbReference>
<dbReference type="InterPro" id="IPR019874">
    <property type="entry name" value="RF_methyltr_PrmC"/>
</dbReference>
<evidence type="ECO:0000256" key="5">
    <source>
        <dbReference type="HAMAP-Rule" id="MF_02126"/>
    </source>
</evidence>
<dbReference type="GO" id="GO:0032259">
    <property type="term" value="P:methylation"/>
    <property type="evidence" value="ECO:0007669"/>
    <property type="project" value="UniProtKB-KW"/>
</dbReference>
<dbReference type="PROSITE" id="PS00092">
    <property type="entry name" value="N6_MTASE"/>
    <property type="match status" value="1"/>
</dbReference>
<protein>
    <recommendedName>
        <fullName evidence="5">Release factor glutamine methyltransferase</fullName>
        <shortName evidence="5">RF MTase</shortName>
        <ecNumber evidence="5">2.1.1.297</ecNumber>
    </recommendedName>
    <alternativeName>
        <fullName evidence="5">N5-glutamine methyltransferase PrmC</fullName>
    </alternativeName>
    <alternativeName>
        <fullName evidence="5">Protein-(glutamine-N5) MTase PrmC</fullName>
    </alternativeName>
    <alternativeName>
        <fullName evidence="5">Protein-glutamine N-methyltransferase PrmC</fullName>
    </alternativeName>
</protein>
<feature type="binding site" evidence="5">
    <location>
        <begin position="117"/>
        <end position="121"/>
    </location>
    <ligand>
        <name>S-adenosyl-L-methionine</name>
        <dbReference type="ChEBI" id="CHEBI:59789"/>
    </ligand>
</feature>
<dbReference type="GO" id="GO:0102559">
    <property type="term" value="F:peptide chain release factor N(5)-glutamine methyltransferase activity"/>
    <property type="evidence" value="ECO:0007669"/>
    <property type="project" value="UniProtKB-EC"/>
</dbReference>
<feature type="domain" description="Release factor glutamine methyltransferase N-terminal" evidence="7">
    <location>
        <begin position="13"/>
        <end position="73"/>
    </location>
</feature>
<evidence type="ECO:0000259" key="6">
    <source>
        <dbReference type="Pfam" id="PF05175"/>
    </source>
</evidence>
<feature type="binding site" evidence="5">
    <location>
        <position position="168"/>
    </location>
    <ligand>
        <name>S-adenosyl-L-methionine</name>
        <dbReference type="ChEBI" id="CHEBI:59789"/>
    </ligand>
</feature>
<dbReference type="Pfam" id="PF17827">
    <property type="entry name" value="PrmC_N"/>
    <property type="match status" value="1"/>
</dbReference>
<keyword evidence="3 5" id="KW-0949">S-adenosyl-L-methionine</keyword>
<evidence type="ECO:0000313" key="8">
    <source>
        <dbReference type="EMBL" id="MFC6632621.1"/>
    </source>
</evidence>
<dbReference type="SUPFAM" id="SSF53335">
    <property type="entry name" value="S-adenosyl-L-methionine-dependent methyltransferases"/>
    <property type="match status" value="1"/>
</dbReference>
<dbReference type="Gene3D" id="3.40.50.150">
    <property type="entry name" value="Vaccinia Virus protein VP39"/>
    <property type="match status" value="1"/>
</dbReference>
<accession>A0ABW1YJC5</accession>
<comment type="caution">
    <text evidence="8">The sequence shown here is derived from an EMBL/GenBank/DDBJ whole genome shotgun (WGS) entry which is preliminary data.</text>
</comment>
<feature type="binding site" evidence="5">
    <location>
        <begin position="183"/>
        <end position="186"/>
    </location>
    <ligand>
        <name>substrate</name>
    </ligand>
</feature>
<comment type="similarity">
    <text evidence="5">Belongs to the protein N5-glutamine methyltransferase family. PrmC subfamily.</text>
</comment>
<feature type="binding site" evidence="5">
    <location>
        <position position="140"/>
    </location>
    <ligand>
        <name>S-adenosyl-L-methionine</name>
        <dbReference type="ChEBI" id="CHEBI:59789"/>
    </ligand>
</feature>
<dbReference type="EMBL" id="JBHSVR010000001">
    <property type="protein sequence ID" value="MFC6632621.1"/>
    <property type="molecule type" value="Genomic_DNA"/>
</dbReference>
<dbReference type="PANTHER" id="PTHR18895:SF74">
    <property type="entry name" value="MTRF1L RELEASE FACTOR GLUTAMINE METHYLTRANSFERASE"/>
    <property type="match status" value="1"/>
</dbReference>